<evidence type="ECO:0000313" key="2">
    <source>
        <dbReference type="EMBL" id="MDW8515130.1"/>
    </source>
</evidence>
<evidence type="ECO:0000256" key="1">
    <source>
        <dbReference type="SAM" id="MobiDB-lite"/>
    </source>
</evidence>
<accession>A0ABU4J2B0</accession>
<dbReference type="EMBL" id="JAWUZT010000005">
    <property type="protein sequence ID" value="MDW8515130.1"/>
    <property type="molecule type" value="Genomic_DNA"/>
</dbReference>
<reference evidence="3" key="1">
    <citation type="submission" date="2023-07" db="EMBL/GenBank/DDBJ databases">
        <title>Draft genomic sequences of Priestia flexa CCM isolated from the soil of an abandoned mine contaminated by free cyanide in the high Andean zone of Tacna, Peru.</title>
        <authorList>
            <person name="Caceda Quiroz C.J."/>
            <person name="Maraza Chooque G.J."/>
            <person name="Fora Quispe G.L."/>
            <person name="Carpio Mamani M."/>
        </authorList>
    </citation>
    <scope>NUCLEOTIDE SEQUENCE [LARGE SCALE GENOMIC DNA]</scope>
    <source>
        <strain evidence="3">CCM</strain>
    </source>
</reference>
<keyword evidence="3" id="KW-1185">Reference proteome</keyword>
<comment type="caution">
    <text evidence="2">The sequence shown here is derived from an EMBL/GenBank/DDBJ whole genome shotgun (WGS) entry which is preliminary data.</text>
</comment>
<feature type="compositionally biased region" description="Acidic residues" evidence="1">
    <location>
        <begin position="93"/>
        <end position="113"/>
    </location>
</feature>
<proteinExistence type="predicted"/>
<sequence>MPYTNGPDIYGNNYQMFITCEENGKISSSEYGQMIVRMEPADFFFLFDKSIGHPLQDNIWKYEVKLNGMRAYLSLKEEFLHEELPRYAPEENAPQEETAEELTEEQPIEEPIN</sequence>
<gene>
    <name evidence="2" type="ORF">RIB56_03215</name>
</gene>
<feature type="region of interest" description="Disordered" evidence="1">
    <location>
        <begin position="85"/>
        <end position="113"/>
    </location>
</feature>
<evidence type="ECO:0000313" key="3">
    <source>
        <dbReference type="Proteomes" id="UP001284771"/>
    </source>
</evidence>
<name>A0ABU4J2B0_9BACI</name>
<dbReference type="RefSeq" id="WP_318757218.1">
    <property type="nucleotide sequence ID" value="NZ_JAWUZT010000005.1"/>
</dbReference>
<organism evidence="2 3">
    <name type="scientific">Priestia flexa</name>
    <dbReference type="NCBI Taxonomy" id="86664"/>
    <lineage>
        <taxon>Bacteria</taxon>
        <taxon>Bacillati</taxon>
        <taxon>Bacillota</taxon>
        <taxon>Bacilli</taxon>
        <taxon>Bacillales</taxon>
        <taxon>Bacillaceae</taxon>
        <taxon>Priestia</taxon>
    </lineage>
</organism>
<protein>
    <submittedName>
        <fullName evidence="2">Uncharacterized protein</fullName>
    </submittedName>
</protein>
<dbReference type="Proteomes" id="UP001284771">
    <property type="component" value="Unassembled WGS sequence"/>
</dbReference>